<dbReference type="RefSeq" id="WP_200172315.1">
    <property type="nucleotide sequence ID" value="NZ_BAABKQ010000001.1"/>
</dbReference>
<dbReference type="EMBL" id="BAABKQ010000001">
    <property type="protein sequence ID" value="GAA4823104.1"/>
    <property type="molecule type" value="Genomic_DNA"/>
</dbReference>
<protein>
    <recommendedName>
        <fullName evidence="3">SMP-30/Gluconolactonase/LRE-like region domain-containing protein</fullName>
    </recommendedName>
</protein>
<accession>A0ABP9D541</accession>
<name>A0ABP9D541_9ACTN</name>
<proteinExistence type="predicted"/>
<keyword evidence="2" id="KW-1185">Reference proteome</keyword>
<organism evidence="1 2">
    <name type="scientific">Tomitella cavernea</name>
    <dbReference type="NCBI Taxonomy" id="1387982"/>
    <lineage>
        <taxon>Bacteria</taxon>
        <taxon>Bacillati</taxon>
        <taxon>Actinomycetota</taxon>
        <taxon>Actinomycetes</taxon>
        <taxon>Mycobacteriales</taxon>
        <taxon>Tomitella</taxon>
    </lineage>
</organism>
<sequence length="281" mass="28747">MSPLSPVTTPATLPSAARTGHPEIHVADFTGAGIITARITDGTLHTARTPASGQPLSAAAVGDDLYFTTWSSPLGDGTLQKMPRSGGSTEAVATGLRCPVGVAADDHAVYVATFYGMLHVFPHTSEPFRINLAERLTSPNGVALHDGTLYLVDWDAGSVAALDTSGLTGPGAAPAIRTVVRPGGLTQPGHIAAGDGALYVTQAGGARGLDGTIERIDLGTESPRPETLVDRLPYPTGIALHDGTLYTSTVDGRCVLAIGIDGTAQAKPVITGLETPWGLAI</sequence>
<evidence type="ECO:0000313" key="2">
    <source>
        <dbReference type="Proteomes" id="UP001500839"/>
    </source>
</evidence>
<dbReference type="InterPro" id="IPR011042">
    <property type="entry name" value="6-blade_b-propeller_TolB-like"/>
</dbReference>
<dbReference type="Gene3D" id="2.120.10.30">
    <property type="entry name" value="TolB, C-terminal domain"/>
    <property type="match status" value="1"/>
</dbReference>
<comment type="caution">
    <text evidence="1">The sequence shown here is derived from an EMBL/GenBank/DDBJ whole genome shotgun (WGS) entry which is preliminary data.</text>
</comment>
<dbReference type="SUPFAM" id="SSF63829">
    <property type="entry name" value="Calcium-dependent phosphotriesterase"/>
    <property type="match status" value="1"/>
</dbReference>
<evidence type="ECO:0000313" key="1">
    <source>
        <dbReference type="EMBL" id="GAA4823104.1"/>
    </source>
</evidence>
<evidence type="ECO:0008006" key="3">
    <source>
        <dbReference type="Google" id="ProtNLM"/>
    </source>
</evidence>
<gene>
    <name evidence="1" type="ORF">GCM10023353_34720</name>
</gene>
<reference evidence="2" key="1">
    <citation type="journal article" date="2019" name="Int. J. Syst. Evol. Microbiol.">
        <title>The Global Catalogue of Microorganisms (GCM) 10K type strain sequencing project: providing services to taxonomists for standard genome sequencing and annotation.</title>
        <authorList>
            <consortium name="The Broad Institute Genomics Platform"/>
            <consortium name="The Broad Institute Genome Sequencing Center for Infectious Disease"/>
            <person name="Wu L."/>
            <person name="Ma J."/>
        </authorList>
    </citation>
    <scope>NUCLEOTIDE SEQUENCE [LARGE SCALE GENOMIC DNA]</scope>
    <source>
        <strain evidence="2">JCM 18542</strain>
    </source>
</reference>
<dbReference type="Proteomes" id="UP001500839">
    <property type="component" value="Unassembled WGS sequence"/>
</dbReference>